<sequence length="169" mass="19326">MDSCKRLNAHDNELIDPVVVFLEKKLASVRKAWTELNSQKDSLVKSRQNQAACKVMLNWGHSAVTDELGLQAFYTLIKAKQAIDATSAEKEESFESLGRQVMILLQRCHRLLLAANSVWWETNAFDVKIYELMVRTTIKEADNLARTVKACEEDDYNYLIISPEFKQVS</sequence>
<dbReference type="AlphaFoldDB" id="A0A3P6UYC9"/>
<dbReference type="EMBL" id="UYRU01043531">
    <property type="protein sequence ID" value="VDK82581.1"/>
    <property type="molecule type" value="Genomic_DNA"/>
</dbReference>
<protein>
    <submittedName>
        <fullName evidence="1">Uncharacterized protein</fullName>
    </submittedName>
</protein>
<organism evidence="1 2">
    <name type="scientific">Dibothriocephalus latus</name>
    <name type="common">Fish tapeworm</name>
    <name type="synonym">Diphyllobothrium latum</name>
    <dbReference type="NCBI Taxonomy" id="60516"/>
    <lineage>
        <taxon>Eukaryota</taxon>
        <taxon>Metazoa</taxon>
        <taxon>Spiralia</taxon>
        <taxon>Lophotrochozoa</taxon>
        <taxon>Platyhelminthes</taxon>
        <taxon>Cestoda</taxon>
        <taxon>Eucestoda</taxon>
        <taxon>Diphyllobothriidea</taxon>
        <taxon>Diphyllobothriidae</taxon>
        <taxon>Dibothriocephalus</taxon>
    </lineage>
</organism>
<evidence type="ECO:0000313" key="2">
    <source>
        <dbReference type="Proteomes" id="UP000281553"/>
    </source>
</evidence>
<keyword evidence="2" id="KW-1185">Reference proteome</keyword>
<dbReference type="Proteomes" id="UP000281553">
    <property type="component" value="Unassembled WGS sequence"/>
</dbReference>
<proteinExistence type="predicted"/>
<gene>
    <name evidence="1" type="ORF">DILT_LOCUS3359</name>
</gene>
<evidence type="ECO:0000313" key="1">
    <source>
        <dbReference type="EMBL" id="VDK82581.1"/>
    </source>
</evidence>
<name>A0A3P6UYC9_DIBLA</name>
<reference evidence="1 2" key="1">
    <citation type="submission" date="2018-11" db="EMBL/GenBank/DDBJ databases">
        <authorList>
            <consortium name="Pathogen Informatics"/>
        </authorList>
    </citation>
    <scope>NUCLEOTIDE SEQUENCE [LARGE SCALE GENOMIC DNA]</scope>
</reference>
<accession>A0A3P6UYC9</accession>